<comment type="subcellular location">
    <subcellularLocation>
        <location evidence="1">Cell outer membrane</location>
        <topology evidence="1">Multi-pass membrane protein</topology>
    </subcellularLocation>
</comment>
<evidence type="ECO:0000256" key="9">
    <source>
        <dbReference type="ARBA" id="ARBA00023237"/>
    </source>
</evidence>
<evidence type="ECO:0000259" key="13">
    <source>
        <dbReference type="Pfam" id="PF07715"/>
    </source>
</evidence>
<feature type="domain" description="TonB-dependent receptor-like beta-barrel" evidence="12">
    <location>
        <begin position="771"/>
        <end position="1055"/>
    </location>
</feature>
<evidence type="ECO:0000256" key="1">
    <source>
        <dbReference type="ARBA" id="ARBA00004571"/>
    </source>
</evidence>
<dbReference type="InterPro" id="IPR036942">
    <property type="entry name" value="Beta-barrel_TonB_sf"/>
</dbReference>
<dbReference type="Proteomes" id="UP001224083">
    <property type="component" value="Unassembled WGS sequence"/>
</dbReference>
<feature type="domain" description="TonB-dependent receptor plug" evidence="13">
    <location>
        <begin position="68"/>
        <end position="156"/>
    </location>
</feature>
<name>A0ABT9KC51_9PAST</name>
<dbReference type="SUPFAM" id="SSF56935">
    <property type="entry name" value="Porins"/>
    <property type="match status" value="1"/>
</dbReference>
<evidence type="ECO:0000256" key="8">
    <source>
        <dbReference type="ARBA" id="ARBA00023136"/>
    </source>
</evidence>
<dbReference type="Gene3D" id="2.170.130.10">
    <property type="entry name" value="TonB-dependent receptor, plug domain"/>
    <property type="match status" value="1"/>
</dbReference>
<dbReference type="Pfam" id="PF00593">
    <property type="entry name" value="TonB_dep_Rec_b-barrel"/>
    <property type="match status" value="1"/>
</dbReference>
<evidence type="ECO:0000256" key="11">
    <source>
        <dbReference type="SAM" id="SignalP"/>
    </source>
</evidence>
<evidence type="ECO:0000313" key="15">
    <source>
        <dbReference type="Proteomes" id="UP001224083"/>
    </source>
</evidence>
<gene>
    <name evidence="14" type="ORF">O7M46_01605</name>
</gene>
<keyword evidence="7 10" id="KW-0798">TonB box</keyword>
<evidence type="ECO:0000259" key="12">
    <source>
        <dbReference type="Pfam" id="PF00593"/>
    </source>
</evidence>
<keyword evidence="15" id="KW-1185">Reference proteome</keyword>
<keyword evidence="5" id="KW-0812">Transmembrane</keyword>
<organism evidence="14 15">
    <name type="scientific">Bisgaard Taxon 45</name>
    <dbReference type="NCBI Taxonomy" id="304289"/>
    <lineage>
        <taxon>Bacteria</taxon>
        <taxon>Pseudomonadati</taxon>
        <taxon>Pseudomonadota</taxon>
        <taxon>Gammaproteobacteria</taxon>
        <taxon>Pasteurellales</taxon>
        <taxon>Pasteurellaceae</taxon>
    </lineage>
</organism>
<protein>
    <submittedName>
        <fullName evidence="14">TonB-dependent receptor</fullName>
    </submittedName>
</protein>
<dbReference type="InterPro" id="IPR012910">
    <property type="entry name" value="Plug_dom"/>
</dbReference>
<dbReference type="Pfam" id="PF07715">
    <property type="entry name" value="Plug"/>
    <property type="match status" value="1"/>
</dbReference>
<feature type="signal peptide" evidence="11">
    <location>
        <begin position="1"/>
        <end position="32"/>
    </location>
</feature>
<dbReference type="EMBL" id="JAQAHH010000002">
    <property type="protein sequence ID" value="MDP9499649.1"/>
    <property type="molecule type" value="Genomic_DNA"/>
</dbReference>
<keyword evidence="8 10" id="KW-0472">Membrane</keyword>
<dbReference type="InterPro" id="IPR000531">
    <property type="entry name" value="Beta-barrel_TonB"/>
</dbReference>
<reference evidence="14 15" key="1">
    <citation type="submission" date="2022-12" db="EMBL/GenBank/DDBJ databases">
        <title>Genome sequence of Pasteurellaceae Bisgaard Taxon 45.</title>
        <authorList>
            <person name="Foggin C."/>
            <person name="Rosen L.E."/>
            <person name="Henton M."/>
            <person name="Buys A."/>
            <person name="Floyd T."/>
            <person name="Turner A.D."/>
            <person name="Tarbin J."/>
            <person name="Lloyd A.S."/>
            <person name="Chaitezvi C."/>
            <person name="Ellis R.J."/>
            <person name="Roberts H.C."/>
            <person name="Dastjerdi A."/>
            <person name="Nunez A."/>
            <person name="Van Vliet A.H."/>
            <person name="Steinbach F."/>
        </authorList>
    </citation>
    <scope>NUCLEOTIDE SEQUENCE [LARGE SCALE GENOMIC DNA]</scope>
    <source>
        <strain evidence="14 15">VF20HR</strain>
    </source>
</reference>
<evidence type="ECO:0000256" key="4">
    <source>
        <dbReference type="ARBA" id="ARBA00022452"/>
    </source>
</evidence>
<dbReference type="InterPro" id="IPR037066">
    <property type="entry name" value="Plug_dom_sf"/>
</dbReference>
<keyword evidence="9" id="KW-0998">Cell outer membrane</keyword>
<evidence type="ECO:0000256" key="2">
    <source>
        <dbReference type="ARBA" id="ARBA00009810"/>
    </source>
</evidence>
<evidence type="ECO:0000256" key="3">
    <source>
        <dbReference type="ARBA" id="ARBA00022448"/>
    </source>
</evidence>
<dbReference type="PANTHER" id="PTHR30069">
    <property type="entry name" value="TONB-DEPENDENT OUTER MEMBRANE RECEPTOR"/>
    <property type="match status" value="1"/>
</dbReference>
<dbReference type="PANTHER" id="PTHR30069:SF41">
    <property type="entry name" value="HEME_HEMOPEXIN UTILIZATION PROTEIN C"/>
    <property type="match status" value="1"/>
</dbReference>
<dbReference type="PROSITE" id="PS01156">
    <property type="entry name" value="TONB_DEPENDENT_REC_2"/>
    <property type="match status" value="1"/>
</dbReference>
<keyword evidence="3" id="KW-0813">Transport</keyword>
<dbReference type="InterPro" id="IPR039426">
    <property type="entry name" value="TonB-dep_rcpt-like"/>
</dbReference>
<sequence>MSIQFTVSRKQVRYSLATNLLLFLLSSPFALSSTNNRLDTITVLSTAETQAQEGKDQVYLKNQVTEYKSKKEIDAYRGNSVGDLLSGFSGTYSGDVRNGGAIDPIIRGSWGQGRIPVLVDDTEQAITVWRGFAGVSNRNYLDPFLISSIRVEKGANLDRSLRTGPAGTVRMKTLEVDDIVKAGEKVGVELKTELATNSTSNIINRYQFGTDYRTVPDGLESGLGEWAVFFKQNDRVQARQGSRLNPKNDKAFRIAAAVKDAKFEGLLAYAYRDKGNYYAGKKGSHKYGEHVSIQELLEAESEEKREALLRSDDPYVPLIAKVYPKETEIPNTSYHSESWLAKTKFNFNSESSLKFGIRHSDIRYGDIMPSRLYATITQLGTVVQWPEANVKQTAVNLDFNYNPDNKWINLNLGAWLLRNKTKTNSAGGTPGDILYEDTVFREKVVAATYMKDITPENNPKEYYRIMRELIEEYKKDPNRTKNSFGVFNMQEAQAQYSRDNYWGLNISNRMEISPKIMLDVMANYKRETLDSTNIFEIWDKNRTNSGGDCLSTNPNACRLYSEIRSGGRQGKRNELNAGFNLTYQPTDWLLLTAGARYTHYKSIDNRLQQITQEKDRSQYLNYLSAYAFILPSKRVMEFKEPNEKLGLDVFNTYFKKNGGDINTIDPADAYSFVLEKVAEQLNPANPQDEDTQAEATEIANKIYEYIEQQGIEEFDEKFLWERGEDGKFSPNNNPLFNGTITKALLNEEITNPLTGEKIAKYKGGRPRIDTENKQYTQQQLNKLSQPRKDHAWAPSLSATVFLTENARIYARYNETKRMPSIFEDTIGYSIDTVGVLAKRKPEHTKSVEIGYVQDLLPLFSTARRADFRINYFHNVTRHIYDRVWHDFYYLELQQFDKRTLEGIELQARYDQGQFFGDLSFTYNIKNKLCDKNIAFLETPLRHKIDYLDGTTDTVKTYPTCVNGGNRDGYLKNAILPEYSIVANLGTRLFNEKLEISTRLTYHTNVKHTRNRSLREAGFLNGRTDNPRWQPVFLVDAYMNYQYNKNLNFSLAVTNLADIYYLDPMTRSSMPAPGRTIKFGVTARF</sequence>
<comment type="similarity">
    <text evidence="2 10">Belongs to the TonB-dependent receptor family.</text>
</comment>
<comment type="caution">
    <text evidence="14">The sequence shown here is derived from an EMBL/GenBank/DDBJ whole genome shotgun (WGS) entry which is preliminary data.</text>
</comment>
<evidence type="ECO:0000256" key="6">
    <source>
        <dbReference type="ARBA" id="ARBA00022729"/>
    </source>
</evidence>
<feature type="chain" id="PRO_5045723737" evidence="11">
    <location>
        <begin position="33"/>
        <end position="1084"/>
    </location>
</feature>
<keyword evidence="14" id="KW-0675">Receptor</keyword>
<accession>A0ABT9KC51</accession>
<evidence type="ECO:0000256" key="7">
    <source>
        <dbReference type="ARBA" id="ARBA00023077"/>
    </source>
</evidence>
<evidence type="ECO:0000256" key="10">
    <source>
        <dbReference type="RuleBase" id="RU003357"/>
    </source>
</evidence>
<evidence type="ECO:0000256" key="5">
    <source>
        <dbReference type="ARBA" id="ARBA00022692"/>
    </source>
</evidence>
<keyword evidence="6 11" id="KW-0732">Signal</keyword>
<dbReference type="Gene3D" id="2.40.170.20">
    <property type="entry name" value="TonB-dependent receptor, beta-barrel domain"/>
    <property type="match status" value="2"/>
</dbReference>
<proteinExistence type="inferred from homology"/>
<evidence type="ECO:0000313" key="14">
    <source>
        <dbReference type="EMBL" id="MDP9499649.1"/>
    </source>
</evidence>
<keyword evidence="4" id="KW-1134">Transmembrane beta strand</keyword>
<dbReference type="InterPro" id="IPR010917">
    <property type="entry name" value="TonB_rcpt_CS"/>
</dbReference>